<dbReference type="GO" id="GO:0042802">
    <property type="term" value="F:identical protein binding"/>
    <property type="evidence" value="ECO:0007669"/>
    <property type="project" value="TreeGrafter"/>
</dbReference>
<evidence type="ECO:0000256" key="3">
    <source>
        <dbReference type="ARBA" id="ARBA00022679"/>
    </source>
</evidence>
<dbReference type="SUPFAM" id="SSF53383">
    <property type="entry name" value="PLP-dependent transferases"/>
    <property type="match status" value="1"/>
</dbReference>
<dbReference type="InterPro" id="IPR004636">
    <property type="entry name" value="AcOrn/SuccOrn_fam"/>
</dbReference>
<dbReference type="Pfam" id="PF00202">
    <property type="entry name" value="Aminotran_3"/>
    <property type="match status" value="1"/>
</dbReference>
<comment type="cofactor">
    <cofactor evidence="5">
        <name>pyridoxal 5'-phosphate</name>
        <dbReference type="ChEBI" id="CHEBI:597326"/>
    </cofactor>
    <text evidence="5">Binds 1 pyridoxal phosphate per subunit.</text>
</comment>
<dbReference type="GO" id="GO:0005737">
    <property type="term" value="C:cytoplasm"/>
    <property type="evidence" value="ECO:0007669"/>
    <property type="project" value="UniProtKB-SubCell"/>
</dbReference>
<dbReference type="InterPro" id="IPR005814">
    <property type="entry name" value="Aminotrans_3"/>
</dbReference>
<keyword evidence="1 5" id="KW-0032">Aminotransferase</keyword>
<comment type="pathway">
    <text evidence="5">Amino-acid biosynthesis; L-arginine biosynthesis; N(2)-acetyl-L-ornithine from L-glutamate: step 4/4.</text>
</comment>
<dbReference type="PANTHER" id="PTHR11986">
    <property type="entry name" value="AMINOTRANSFERASE CLASS III"/>
    <property type="match status" value="1"/>
</dbReference>
<dbReference type="FunFam" id="3.40.640.10:FF:000004">
    <property type="entry name" value="Acetylornithine aminotransferase"/>
    <property type="match status" value="1"/>
</dbReference>
<organism evidence="6">
    <name type="scientific">uncultured Chloroflexota bacterium</name>
    <dbReference type="NCBI Taxonomy" id="166587"/>
    <lineage>
        <taxon>Bacteria</taxon>
        <taxon>Bacillati</taxon>
        <taxon>Chloroflexota</taxon>
        <taxon>environmental samples</taxon>
    </lineage>
</organism>
<comment type="catalytic activity">
    <reaction evidence="5">
        <text>N(2)-acetyl-L-ornithine + 2-oxoglutarate = N-acetyl-L-glutamate 5-semialdehyde + L-glutamate</text>
        <dbReference type="Rhea" id="RHEA:18049"/>
        <dbReference type="ChEBI" id="CHEBI:16810"/>
        <dbReference type="ChEBI" id="CHEBI:29123"/>
        <dbReference type="ChEBI" id="CHEBI:29985"/>
        <dbReference type="ChEBI" id="CHEBI:57805"/>
        <dbReference type="EC" id="2.6.1.11"/>
    </reaction>
</comment>
<dbReference type="InterPro" id="IPR015424">
    <property type="entry name" value="PyrdxlP-dep_Trfase"/>
</dbReference>
<dbReference type="CDD" id="cd00610">
    <property type="entry name" value="OAT_like"/>
    <property type="match status" value="1"/>
</dbReference>
<keyword evidence="3 5" id="KW-0808">Transferase</keyword>
<evidence type="ECO:0000256" key="5">
    <source>
        <dbReference type="HAMAP-Rule" id="MF_01107"/>
    </source>
</evidence>
<dbReference type="EC" id="2.6.1.11" evidence="5"/>
<accession>A0A6J4K3E3</accession>
<feature type="binding site" evidence="5">
    <location>
        <begin position="232"/>
        <end position="235"/>
    </location>
    <ligand>
        <name>pyridoxal 5'-phosphate</name>
        <dbReference type="ChEBI" id="CHEBI:597326"/>
    </ligand>
</feature>
<dbReference type="PIRSF" id="PIRSF000521">
    <property type="entry name" value="Transaminase_4ab_Lys_Orn"/>
    <property type="match status" value="1"/>
</dbReference>
<dbReference type="InterPro" id="IPR050103">
    <property type="entry name" value="Class-III_PLP-dep_AT"/>
</dbReference>
<dbReference type="EMBL" id="CADCTC010000264">
    <property type="protein sequence ID" value="CAA9294656.1"/>
    <property type="molecule type" value="Genomic_DNA"/>
</dbReference>
<reference evidence="6" key="1">
    <citation type="submission" date="2020-02" db="EMBL/GenBank/DDBJ databases">
        <authorList>
            <person name="Meier V. D."/>
        </authorList>
    </citation>
    <scope>NUCLEOTIDE SEQUENCE</scope>
    <source>
        <strain evidence="6">AVDCRST_MAG77</strain>
    </source>
</reference>
<feature type="binding site" evidence="5">
    <location>
        <position position="289"/>
    </location>
    <ligand>
        <name>pyridoxal 5'-phosphate</name>
        <dbReference type="ChEBI" id="CHEBI:597326"/>
    </ligand>
</feature>
<dbReference type="Gene3D" id="3.90.1150.10">
    <property type="entry name" value="Aspartate Aminotransferase, domain 1"/>
    <property type="match status" value="1"/>
</dbReference>
<evidence type="ECO:0000313" key="6">
    <source>
        <dbReference type="EMBL" id="CAA9294656.1"/>
    </source>
</evidence>
<name>A0A6J4K3E3_9CHLR</name>
<keyword evidence="4 5" id="KW-0663">Pyridoxal phosphate</keyword>
<feature type="modified residue" description="N6-(pyridoxal phosphate)lysine" evidence="5">
    <location>
        <position position="261"/>
    </location>
</feature>
<dbReference type="InterPro" id="IPR015421">
    <property type="entry name" value="PyrdxlP-dep_Trfase_major"/>
</dbReference>
<comment type="subcellular location">
    <subcellularLocation>
        <location evidence="5">Cytoplasm</location>
    </subcellularLocation>
</comment>
<feature type="binding site" evidence="5">
    <location>
        <begin position="115"/>
        <end position="116"/>
    </location>
    <ligand>
        <name>pyridoxal 5'-phosphate</name>
        <dbReference type="ChEBI" id="CHEBI:597326"/>
    </ligand>
</feature>
<evidence type="ECO:0000256" key="4">
    <source>
        <dbReference type="ARBA" id="ARBA00022898"/>
    </source>
</evidence>
<keyword evidence="2 5" id="KW-0028">Amino-acid biosynthesis</keyword>
<comment type="miscellaneous">
    <text evidence="5">May also have succinyldiaminopimelate aminotransferase activity, thus carrying out the corresponding step in lysine biosynthesis.</text>
</comment>
<dbReference type="GO" id="GO:0003992">
    <property type="term" value="F:N2-acetyl-L-ornithine:2-oxoglutarate 5-aminotransferase activity"/>
    <property type="evidence" value="ECO:0007669"/>
    <property type="project" value="UniProtKB-UniRule"/>
</dbReference>
<feature type="binding site" evidence="5">
    <location>
        <position position="288"/>
    </location>
    <ligand>
        <name>N(2)-acetyl-L-ornithine</name>
        <dbReference type="ChEBI" id="CHEBI:57805"/>
    </ligand>
</feature>
<dbReference type="NCBIfam" id="NF002325">
    <property type="entry name" value="PRK01278.1"/>
    <property type="match status" value="1"/>
</dbReference>
<dbReference type="PANTHER" id="PTHR11986:SF79">
    <property type="entry name" value="ACETYLORNITHINE AMINOTRANSFERASE, MITOCHONDRIAL"/>
    <property type="match status" value="1"/>
</dbReference>
<dbReference type="GO" id="GO:0006526">
    <property type="term" value="P:L-arginine biosynthetic process"/>
    <property type="evidence" value="ECO:0007669"/>
    <property type="project" value="UniProtKB-UniRule"/>
</dbReference>
<feature type="binding site" evidence="5">
    <location>
        <position position="150"/>
    </location>
    <ligand>
        <name>N(2)-acetyl-L-ornithine</name>
        <dbReference type="ChEBI" id="CHEBI:57805"/>
    </ligand>
</feature>
<keyword evidence="5" id="KW-0963">Cytoplasm</keyword>
<dbReference type="AlphaFoldDB" id="A0A6J4K3E3"/>
<protein>
    <recommendedName>
        <fullName evidence="5">Acetylornithine aminotransferase</fullName>
        <shortName evidence="5">ACOAT</shortName>
        <ecNumber evidence="5">2.6.1.11</ecNumber>
    </recommendedName>
</protein>
<dbReference type="NCBIfam" id="TIGR00707">
    <property type="entry name" value="argD"/>
    <property type="match status" value="1"/>
</dbReference>
<proteinExistence type="inferred from homology"/>
<sequence length="405" mass="43945">MTTATSPAPAAAGADTKALEQQLYMRTFARQPITLVRGAGVRVWDDEGKEYLDFLAGIAVNVLGHCPPVLVKTVQEQVATLIHTTNLYYTTPQMDLAQLLVQHSVLDRVFYANSGAEANEAAIKLARKWGKRHKNGAYEIITTWNSFHGRTLATVAATGNRHYQEPFDPMPAGFKHVAFNDLEAMREAVTDQTVAILLEPVQGESGVHAATKDYLQGVRKLCDERNVLFMLDEVQSGMGRTGTLWAYEQYGVEPYVMTLAKGLAGGLPIGACLAKEHAAVFEPGDHGSTFAGNPLVCAAGYAVLKEILDKDLAGNAERMGQRIVAGLEELQKESDSGITEIRSAGLWVGIEFGTEKATDILNRCRENGLLVNKTSNTAIRLAPPLILTEADVDQFLDIFGRAVSA</sequence>
<comment type="subunit">
    <text evidence="5">Homodimer.</text>
</comment>
<evidence type="ECO:0000256" key="2">
    <source>
        <dbReference type="ARBA" id="ARBA00022605"/>
    </source>
</evidence>
<gene>
    <name evidence="5" type="primary">argD</name>
    <name evidence="6" type="ORF">AVDCRST_MAG77-5063</name>
</gene>
<dbReference type="UniPathway" id="UPA00068">
    <property type="reaction ID" value="UER00109"/>
</dbReference>
<evidence type="ECO:0000256" key="1">
    <source>
        <dbReference type="ARBA" id="ARBA00022576"/>
    </source>
</evidence>
<keyword evidence="5" id="KW-0055">Arginine biosynthesis</keyword>
<dbReference type="GO" id="GO:0030170">
    <property type="term" value="F:pyridoxal phosphate binding"/>
    <property type="evidence" value="ECO:0007669"/>
    <property type="project" value="InterPro"/>
</dbReference>
<dbReference type="InterPro" id="IPR015422">
    <property type="entry name" value="PyrdxlP-dep_Trfase_small"/>
</dbReference>
<comment type="similarity">
    <text evidence="5">Belongs to the class-III pyridoxal-phosphate-dependent aminotransferase family. ArgD subfamily.</text>
</comment>
<dbReference type="HAMAP" id="MF_01107">
    <property type="entry name" value="ArgD_aminotrans_3"/>
    <property type="match status" value="1"/>
</dbReference>
<feature type="binding site" evidence="5">
    <location>
        <position position="147"/>
    </location>
    <ligand>
        <name>pyridoxal 5'-phosphate</name>
        <dbReference type="ChEBI" id="CHEBI:597326"/>
    </ligand>
</feature>
<dbReference type="NCBIfam" id="NF002874">
    <property type="entry name" value="PRK03244.1"/>
    <property type="match status" value="1"/>
</dbReference>
<dbReference type="Gene3D" id="3.40.640.10">
    <property type="entry name" value="Type I PLP-dependent aspartate aminotransferase-like (Major domain)"/>
    <property type="match status" value="1"/>
</dbReference>